<feature type="compositionally biased region" description="Low complexity" evidence="1">
    <location>
        <begin position="220"/>
        <end position="239"/>
    </location>
</feature>
<dbReference type="EMBL" id="CAIIXF020000008">
    <property type="protein sequence ID" value="CAH1792566.1"/>
    <property type="molecule type" value="Genomic_DNA"/>
</dbReference>
<proteinExistence type="predicted"/>
<reference evidence="2" key="1">
    <citation type="submission" date="2022-03" db="EMBL/GenBank/DDBJ databases">
        <authorList>
            <person name="Martin C."/>
        </authorList>
    </citation>
    <scope>NUCLEOTIDE SEQUENCE</scope>
</reference>
<dbReference type="Pfam" id="PF15667">
    <property type="entry name" value="CMIP6"/>
    <property type="match status" value="1"/>
</dbReference>
<dbReference type="PANTHER" id="PTHR35087">
    <property type="entry name" value="SIMILAR TO HYPOTHETICAL PROTEIN FLJ40298"/>
    <property type="match status" value="1"/>
</dbReference>
<dbReference type="AlphaFoldDB" id="A0A8S4PDS8"/>
<organism evidence="2 3">
    <name type="scientific">Owenia fusiformis</name>
    <name type="common">Polychaete worm</name>
    <dbReference type="NCBI Taxonomy" id="6347"/>
    <lineage>
        <taxon>Eukaryota</taxon>
        <taxon>Metazoa</taxon>
        <taxon>Spiralia</taxon>
        <taxon>Lophotrochozoa</taxon>
        <taxon>Annelida</taxon>
        <taxon>Polychaeta</taxon>
        <taxon>Sedentaria</taxon>
        <taxon>Canalipalpata</taxon>
        <taxon>Sabellida</taxon>
        <taxon>Oweniida</taxon>
        <taxon>Oweniidae</taxon>
        <taxon>Owenia</taxon>
    </lineage>
</organism>
<keyword evidence="3" id="KW-1185">Reference proteome</keyword>
<evidence type="ECO:0000313" key="2">
    <source>
        <dbReference type="EMBL" id="CAH1792566.1"/>
    </source>
</evidence>
<accession>A0A8S4PDS8</accession>
<name>A0A8S4PDS8_OWEFU</name>
<feature type="compositionally biased region" description="Polar residues" evidence="1">
    <location>
        <begin position="240"/>
        <end position="250"/>
    </location>
</feature>
<evidence type="ECO:0000256" key="1">
    <source>
        <dbReference type="SAM" id="MobiDB-lite"/>
    </source>
</evidence>
<gene>
    <name evidence="2" type="ORF">OFUS_LOCUS17516</name>
</gene>
<evidence type="ECO:0000313" key="3">
    <source>
        <dbReference type="Proteomes" id="UP000749559"/>
    </source>
</evidence>
<comment type="caution">
    <text evidence="2">The sequence shown here is derived from an EMBL/GenBank/DDBJ whole genome shotgun (WGS) entry which is preliminary data.</text>
</comment>
<protein>
    <submittedName>
        <fullName evidence="2">Uncharacterized protein</fullName>
    </submittedName>
</protein>
<dbReference type="InterPro" id="IPR031365">
    <property type="entry name" value="CMIP6"/>
</dbReference>
<dbReference type="OrthoDB" id="9971371at2759"/>
<feature type="region of interest" description="Disordered" evidence="1">
    <location>
        <begin position="218"/>
        <end position="260"/>
    </location>
</feature>
<dbReference type="PANTHER" id="PTHR35087:SF1">
    <property type="entry name" value="RIKEN CDNA 4930505A04 GENE"/>
    <property type="match status" value="1"/>
</dbReference>
<sequence length="260" mass="29612">MSVYMPPIDRKKPVDNKYEPDTFRVISMDAELDNRPEVVSHYMKCFEKSPYIGGPVAETRPREDHRLNNPHPTSCGFLRSNVKLLMDPVCDVHTITTQHEQDSWWPHRESQSKLKVPDHTLDTTARKDFQYRGDGKPQASKHCNPEKNAALGGVPVNFMRERDGKQRFIKEGISYEHQYNSRLDPQYPIRGKRHGSFVWSQMSEDKVKDLLHHYGNEYLNNKTNNGNKKSTKTSASSASRSVTLPSTAQSGGQGLPDVSS</sequence>
<dbReference type="Proteomes" id="UP000749559">
    <property type="component" value="Unassembled WGS sequence"/>
</dbReference>